<dbReference type="Proteomes" id="UP000291343">
    <property type="component" value="Unassembled WGS sequence"/>
</dbReference>
<dbReference type="Pfam" id="PF00009">
    <property type="entry name" value="GTP_EFTU"/>
    <property type="match status" value="1"/>
</dbReference>
<dbReference type="InterPro" id="IPR027417">
    <property type="entry name" value="P-loop_NTPase"/>
</dbReference>
<dbReference type="SUPFAM" id="SSF52540">
    <property type="entry name" value="P-loop containing nucleoside triphosphate hydrolases"/>
    <property type="match status" value="1"/>
</dbReference>
<dbReference type="EMBL" id="QKKF02011224">
    <property type="protein sequence ID" value="RZF44218.1"/>
    <property type="molecule type" value="Genomic_DNA"/>
</dbReference>
<evidence type="ECO:0000313" key="20">
    <source>
        <dbReference type="EMBL" id="RZF44218.1"/>
    </source>
</evidence>
<name>A0A482XG10_LAOST</name>
<dbReference type="GO" id="GO:0001514">
    <property type="term" value="P:selenocysteine incorporation"/>
    <property type="evidence" value="ECO:0007669"/>
    <property type="project" value="TreeGrafter"/>
</dbReference>
<feature type="region of interest" description="Disordered" evidence="18">
    <location>
        <begin position="505"/>
        <end position="530"/>
    </location>
</feature>
<dbReference type="NCBIfam" id="TIGR00231">
    <property type="entry name" value="small_GTP"/>
    <property type="match status" value="1"/>
</dbReference>
<evidence type="ECO:0000256" key="12">
    <source>
        <dbReference type="ARBA" id="ARBA00023134"/>
    </source>
</evidence>
<dbReference type="GO" id="GO:0005634">
    <property type="term" value="C:nucleus"/>
    <property type="evidence" value="ECO:0007669"/>
    <property type="project" value="UniProtKB-SubCell"/>
</dbReference>
<evidence type="ECO:0000313" key="21">
    <source>
        <dbReference type="Proteomes" id="UP000291343"/>
    </source>
</evidence>
<keyword evidence="8" id="KW-0597">Phosphoprotein</keyword>
<protein>
    <recommendedName>
        <fullName evidence="5">Selenocysteine-specific elongation factor</fullName>
    </recommendedName>
    <alternativeName>
        <fullName evidence="17">Elongation factor sec</fullName>
    </alternativeName>
    <alternativeName>
        <fullName evidence="16">Eukaryotic elongation factor, selenocysteine-tRNA-specific</fullName>
    </alternativeName>
</protein>
<evidence type="ECO:0000256" key="3">
    <source>
        <dbReference type="ARBA" id="ARBA00004123"/>
    </source>
</evidence>
<reference evidence="20 21" key="1">
    <citation type="journal article" date="2017" name="Gigascience">
        <title>Genome sequence of the small brown planthopper, Laodelphax striatellus.</title>
        <authorList>
            <person name="Zhu J."/>
            <person name="Jiang F."/>
            <person name="Wang X."/>
            <person name="Yang P."/>
            <person name="Bao Y."/>
            <person name="Zhao W."/>
            <person name="Wang W."/>
            <person name="Lu H."/>
            <person name="Wang Q."/>
            <person name="Cui N."/>
            <person name="Li J."/>
            <person name="Chen X."/>
            <person name="Luo L."/>
            <person name="Yu J."/>
            <person name="Kang L."/>
            <person name="Cui F."/>
        </authorList>
    </citation>
    <scope>NUCLEOTIDE SEQUENCE [LARGE SCALE GENOMIC DNA]</scope>
    <source>
        <strain evidence="20">Lst14</strain>
    </source>
</reference>
<evidence type="ECO:0000259" key="19">
    <source>
        <dbReference type="PROSITE" id="PS51722"/>
    </source>
</evidence>
<evidence type="ECO:0000256" key="8">
    <source>
        <dbReference type="ARBA" id="ARBA00022553"/>
    </source>
</evidence>
<dbReference type="InterPro" id="IPR050055">
    <property type="entry name" value="EF-Tu_GTPase"/>
</dbReference>
<keyword evidence="21" id="KW-1185">Reference proteome</keyword>
<dbReference type="InterPro" id="IPR000795">
    <property type="entry name" value="T_Tr_GTP-bd_dom"/>
</dbReference>
<evidence type="ECO:0000256" key="16">
    <source>
        <dbReference type="ARBA" id="ARBA00076506"/>
    </source>
</evidence>
<dbReference type="InterPro" id="IPR049393">
    <property type="entry name" value="eEFSec_III"/>
</dbReference>
<dbReference type="PROSITE" id="PS51722">
    <property type="entry name" value="G_TR_2"/>
    <property type="match status" value="1"/>
</dbReference>
<dbReference type="Gene3D" id="3.40.50.300">
    <property type="entry name" value="P-loop containing nucleotide triphosphate hydrolases"/>
    <property type="match status" value="1"/>
</dbReference>
<dbReference type="InterPro" id="IPR004161">
    <property type="entry name" value="EFTu-like_2"/>
</dbReference>
<dbReference type="Pfam" id="PF03144">
    <property type="entry name" value="GTP_EFTU_D2"/>
    <property type="match status" value="1"/>
</dbReference>
<evidence type="ECO:0000256" key="15">
    <source>
        <dbReference type="ARBA" id="ARBA00054716"/>
    </source>
</evidence>
<comment type="cofactor">
    <cofactor evidence="2">
        <name>Mg(2+)</name>
        <dbReference type="ChEBI" id="CHEBI:18420"/>
    </cofactor>
</comment>
<keyword evidence="11" id="KW-0648">Protein biosynthesis</keyword>
<dbReference type="CDD" id="cd03696">
    <property type="entry name" value="SelB_II"/>
    <property type="match status" value="1"/>
</dbReference>
<feature type="domain" description="Tr-type G" evidence="19">
    <location>
        <begin position="4"/>
        <end position="203"/>
    </location>
</feature>
<evidence type="ECO:0000256" key="7">
    <source>
        <dbReference type="ARBA" id="ARBA00022490"/>
    </source>
</evidence>
<keyword evidence="12" id="KW-0342">GTP-binding</keyword>
<evidence type="ECO:0000256" key="4">
    <source>
        <dbReference type="ARBA" id="ARBA00004496"/>
    </source>
</evidence>
<comment type="catalytic activity">
    <reaction evidence="14">
        <text>GTP + H2O = GDP + phosphate + H(+)</text>
        <dbReference type="Rhea" id="RHEA:19669"/>
        <dbReference type="ChEBI" id="CHEBI:15377"/>
        <dbReference type="ChEBI" id="CHEBI:15378"/>
        <dbReference type="ChEBI" id="CHEBI:37565"/>
        <dbReference type="ChEBI" id="CHEBI:43474"/>
        <dbReference type="ChEBI" id="CHEBI:58189"/>
    </reaction>
    <physiologicalReaction direction="left-to-right" evidence="14">
        <dbReference type="Rhea" id="RHEA:19670"/>
    </physiologicalReaction>
</comment>
<accession>A0A482XG10</accession>
<evidence type="ECO:0000256" key="17">
    <source>
        <dbReference type="ARBA" id="ARBA00082387"/>
    </source>
</evidence>
<comment type="subcellular location">
    <subcellularLocation>
        <location evidence="4">Cytoplasm</location>
    </subcellularLocation>
    <subcellularLocation>
        <location evidence="3">Nucleus</location>
    </subcellularLocation>
</comment>
<dbReference type="FunFam" id="3.40.50.300:FF:000900">
    <property type="entry name" value="Eukaryotic elongation factor, selenocysteine-tRNA-specific"/>
    <property type="match status" value="1"/>
</dbReference>
<gene>
    <name evidence="20" type="ORF">LSTR_LSTR003858</name>
</gene>
<evidence type="ECO:0000256" key="13">
    <source>
        <dbReference type="ARBA" id="ARBA00023242"/>
    </source>
</evidence>
<evidence type="ECO:0000256" key="9">
    <source>
        <dbReference type="ARBA" id="ARBA00022741"/>
    </source>
</evidence>
<keyword evidence="6" id="KW-0488">Methylation</keyword>
<dbReference type="PANTHER" id="PTHR43721">
    <property type="entry name" value="ELONGATION FACTOR TU-RELATED"/>
    <property type="match status" value="1"/>
</dbReference>
<keyword evidence="13" id="KW-0539">Nucleus</keyword>
<dbReference type="InParanoid" id="A0A482XG10"/>
<evidence type="ECO:0000256" key="11">
    <source>
        <dbReference type="ARBA" id="ARBA00022917"/>
    </source>
</evidence>
<organism evidence="20 21">
    <name type="scientific">Laodelphax striatellus</name>
    <name type="common">Small brown planthopper</name>
    <name type="synonym">Delphax striatella</name>
    <dbReference type="NCBI Taxonomy" id="195883"/>
    <lineage>
        <taxon>Eukaryota</taxon>
        <taxon>Metazoa</taxon>
        <taxon>Ecdysozoa</taxon>
        <taxon>Arthropoda</taxon>
        <taxon>Hexapoda</taxon>
        <taxon>Insecta</taxon>
        <taxon>Pterygota</taxon>
        <taxon>Neoptera</taxon>
        <taxon>Paraneoptera</taxon>
        <taxon>Hemiptera</taxon>
        <taxon>Auchenorrhyncha</taxon>
        <taxon>Fulgoroidea</taxon>
        <taxon>Delphacidae</taxon>
        <taxon>Criomorphinae</taxon>
        <taxon>Laodelphax</taxon>
    </lineage>
</organism>
<dbReference type="PRINTS" id="PR00315">
    <property type="entry name" value="ELONGATNFCT"/>
</dbReference>
<dbReference type="STRING" id="195883.A0A482XG10"/>
<dbReference type="GO" id="GO:0005525">
    <property type="term" value="F:GTP binding"/>
    <property type="evidence" value="ECO:0007669"/>
    <property type="project" value="UniProtKB-KW"/>
</dbReference>
<dbReference type="Pfam" id="PF21208">
    <property type="entry name" value="euk_SelB_III"/>
    <property type="match status" value="1"/>
</dbReference>
<dbReference type="FunFam" id="2.40.30.10:FF:000052">
    <property type="entry name" value="Selenocysteine-specific elongation factor EF-Sec"/>
    <property type="match status" value="1"/>
</dbReference>
<evidence type="ECO:0000256" key="14">
    <source>
        <dbReference type="ARBA" id="ARBA00049117"/>
    </source>
</evidence>
<dbReference type="InterPro" id="IPR005225">
    <property type="entry name" value="Small_GTP-bd"/>
</dbReference>
<dbReference type="GO" id="GO:0003746">
    <property type="term" value="F:translation elongation factor activity"/>
    <property type="evidence" value="ECO:0007669"/>
    <property type="project" value="TreeGrafter"/>
</dbReference>
<evidence type="ECO:0000256" key="18">
    <source>
        <dbReference type="SAM" id="MobiDB-lite"/>
    </source>
</evidence>
<evidence type="ECO:0000256" key="1">
    <source>
        <dbReference type="ARBA" id="ARBA00001936"/>
    </source>
</evidence>
<comment type="cofactor">
    <cofactor evidence="1">
        <name>Mn(2+)</name>
        <dbReference type="ChEBI" id="CHEBI:29035"/>
    </cofactor>
</comment>
<keyword evidence="7" id="KW-0963">Cytoplasm</keyword>
<dbReference type="CDD" id="cd01889">
    <property type="entry name" value="SelB_euk"/>
    <property type="match status" value="1"/>
</dbReference>
<comment type="function">
    <text evidence="15">Translation factor required for the incorporation of the rare amino acid selenocysteine encoded by UGA codons. Replaces the eRF1-eRF3-GTP ternary complex for the insertion of selenocysteine directed by the UGA codon. Insertion of selenocysteine at UGA codons is mediated by SECISBP2 and EEFSEC: SECISBP2 (1) specifically binds the SECIS sequence once the 80S ribosome encounters an in-frame UGA codon and (2) contacts the RPS27A/eS31 of the 40S ribosome before ribosome stalling. (3) GTP-bound EEFSEC then delivers selenocysteinyl-tRNA(Sec) to the 80S ribosome and adopts a preaccommodated state conformation. (4) After GTP hydrolysis, EEFSEC dissociates from the assembly, selenocysteinyl-tRNA(Sec) accommodates, and peptide bond synthesis and selenoprotein elongation occur.</text>
</comment>
<dbReference type="AlphaFoldDB" id="A0A482XG10"/>
<comment type="caution">
    <text evidence="20">The sequence shown here is derived from an EMBL/GenBank/DDBJ whole genome shotgun (WGS) entry which is preliminary data.</text>
</comment>
<dbReference type="FunCoup" id="A0A482XG10">
    <property type="interactions" value="479"/>
</dbReference>
<sequence>MEDTLNLNIGILGHVDSGKTSLAKRISQIASTASFDKNPQSQERGITIDLGFSSLKCPIPEHLKGPNDKLQHLQFTFVDCPGHASLLRTVIGGAQIIDMIILVLDICKGIQTQTAECLILGEVFCRRMVVVLNKIDMIPEEKRALTIQKMSKRMHLTLKDSIFKDSPIVSLAANPGGSDNSSQMPVGIDNLIEVLKSHAEIPERCPDKPLLFAVDHCFGIRGQGTVLTGTVLQGSVSLGDDIEIPSLKILKKVKSMQMFRQNVNTAKQGDRLGICVKQLDSNKFERGIVCSPSYSSTIHAAIIPLNFIKYFKSHLNSHTKFHISIGYETVIARVTIFRSCTVEDSNFDVGKEYVYVKEFCHVDTNGKEVDDMKFKHFMLIEFETAVLTTPNCLVIGSRLDMDMHKNNCRLAFWGSLILGFTDKNYSKTDLPNLRIFSSKTKVGTIDRVVDRYTVIGKNIFKKDTNLAFFVGLEVGFSTGEMGIIEGGFGQSGKIKIAVKSGGLSEGTMNRMEGKKKGKAAKDSGDTNEVTNSEPIRFTLSFKKFKYVTNKKITQ</sequence>
<dbReference type="OrthoDB" id="2067at2759"/>
<evidence type="ECO:0000256" key="10">
    <source>
        <dbReference type="ARBA" id="ARBA00022801"/>
    </source>
</evidence>
<dbReference type="PANTHER" id="PTHR43721:SF11">
    <property type="entry name" value="SELENOCYSTEINE-SPECIFIC ELONGATION FACTOR"/>
    <property type="match status" value="1"/>
</dbReference>
<evidence type="ECO:0000256" key="5">
    <source>
        <dbReference type="ARBA" id="ARBA00015953"/>
    </source>
</evidence>
<evidence type="ECO:0000256" key="6">
    <source>
        <dbReference type="ARBA" id="ARBA00022481"/>
    </source>
</evidence>
<dbReference type="GO" id="GO:0003924">
    <property type="term" value="F:GTPase activity"/>
    <property type="evidence" value="ECO:0007669"/>
    <property type="project" value="InterPro"/>
</dbReference>
<evidence type="ECO:0000256" key="2">
    <source>
        <dbReference type="ARBA" id="ARBA00001946"/>
    </source>
</evidence>
<feature type="compositionally biased region" description="Basic and acidic residues" evidence="18">
    <location>
        <begin position="511"/>
        <end position="524"/>
    </location>
</feature>
<dbReference type="InterPro" id="IPR049394">
    <property type="entry name" value="eEFSec_C"/>
</dbReference>
<proteinExistence type="predicted"/>
<dbReference type="GO" id="GO:0005737">
    <property type="term" value="C:cytoplasm"/>
    <property type="evidence" value="ECO:0007669"/>
    <property type="project" value="UniProtKB-SubCell"/>
</dbReference>
<dbReference type="CDD" id="cd04094">
    <property type="entry name" value="eSelB_III"/>
    <property type="match status" value="1"/>
</dbReference>
<keyword evidence="10" id="KW-0378">Hydrolase</keyword>
<dbReference type="SMR" id="A0A482XG10"/>
<dbReference type="SUPFAM" id="SSF50447">
    <property type="entry name" value="Translation proteins"/>
    <property type="match status" value="1"/>
</dbReference>
<keyword evidence="9" id="KW-0547">Nucleotide-binding</keyword>
<dbReference type="InterPro" id="IPR009000">
    <property type="entry name" value="Transl_B-barrel_sf"/>
</dbReference>
<dbReference type="Pfam" id="PF21131">
    <property type="entry name" value="eEFSec_4th"/>
    <property type="match status" value="1"/>
</dbReference>
<dbReference type="Gene3D" id="2.40.30.10">
    <property type="entry name" value="Translation factors"/>
    <property type="match status" value="2"/>
</dbReference>